<dbReference type="Pfam" id="PF02585">
    <property type="entry name" value="PIG-L"/>
    <property type="match status" value="1"/>
</dbReference>
<organism evidence="1 2">
    <name type="scientific">Pigmentiphaga aceris</name>
    <dbReference type="NCBI Taxonomy" id="1940612"/>
    <lineage>
        <taxon>Bacteria</taxon>
        <taxon>Pseudomonadati</taxon>
        <taxon>Pseudomonadota</taxon>
        <taxon>Betaproteobacteria</taxon>
        <taxon>Burkholderiales</taxon>
        <taxon>Alcaligenaceae</taxon>
        <taxon>Pigmentiphaga</taxon>
    </lineage>
</organism>
<dbReference type="AlphaFoldDB" id="A0A5C0AYD1"/>
<dbReference type="PANTHER" id="PTHR12993">
    <property type="entry name" value="N-ACETYLGLUCOSAMINYL-PHOSPHATIDYLINOSITOL DE-N-ACETYLASE-RELATED"/>
    <property type="match status" value="1"/>
</dbReference>
<dbReference type="KEGG" id="pacr:FXN63_17705"/>
<dbReference type="PANTHER" id="PTHR12993:SF29">
    <property type="entry name" value="BLR3841 PROTEIN"/>
    <property type="match status" value="1"/>
</dbReference>
<keyword evidence="2" id="KW-1185">Reference proteome</keyword>
<evidence type="ECO:0000313" key="2">
    <source>
        <dbReference type="Proteomes" id="UP000325161"/>
    </source>
</evidence>
<sequence length="253" mass="26774">MSRRIVGEGTSDADWAASQSLSGIAAAPLEALVPPGARAVIVAPHPDDEILGTGGLLRKLMAAGNPCLLIAVTDGGGSHPESSDWPVARLTATRRDETQEALRRLRVDCSGSPVEVLRLGLPDGGLRGQEDALTAALLAQLAPGDVVFATWDQDGHPDHEVVGRSAGRAAAQCGAALIQVPIWAWHWALPEDARMPWATARRLELNAADVAAKAHALQAFTSQITPDASTGRGPILPDWALTRMLRPFEVYFL</sequence>
<proteinExistence type="predicted"/>
<dbReference type="Proteomes" id="UP000325161">
    <property type="component" value="Chromosome"/>
</dbReference>
<dbReference type="RefSeq" id="WP_148816516.1">
    <property type="nucleotide sequence ID" value="NZ_CP043046.1"/>
</dbReference>
<dbReference type="InterPro" id="IPR024078">
    <property type="entry name" value="LmbE-like_dom_sf"/>
</dbReference>
<dbReference type="EMBL" id="CP043046">
    <property type="protein sequence ID" value="QEI07469.1"/>
    <property type="molecule type" value="Genomic_DNA"/>
</dbReference>
<dbReference type="Gene3D" id="3.40.50.10320">
    <property type="entry name" value="LmbE-like"/>
    <property type="match status" value="1"/>
</dbReference>
<gene>
    <name evidence="1" type="ORF">FXN63_17705</name>
</gene>
<reference evidence="1 2" key="1">
    <citation type="submission" date="2019-08" db="EMBL/GenBank/DDBJ databases">
        <title>Amphibian skin-associated Pigmentiphaga: genome sequence and occurrence across geography and hosts.</title>
        <authorList>
            <person name="Bletz M.C."/>
            <person name="Bunk B."/>
            <person name="Sproeer C."/>
            <person name="Biwer P."/>
            <person name="Reiter S."/>
            <person name="Rabemananjara F.C.E."/>
            <person name="Schulz S."/>
            <person name="Overmann J."/>
            <person name="Vences M."/>
        </authorList>
    </citation>
    <scope>NUCLEOTIDE SEQUENCE [LARGE SCALE GENOMIC DNA]</scope>
    <source>
        <strain evidence="1 2">Mada1488</strain>
    </source>
</reference>
<dbReference type="GO" id="GO:0016811">
    <property type="term" value="F:hydrolase activity, acting on carbon-nitrogen (but not peptide) bonds, in linear amides"/>
    <property type="evidence" value="ECO:0007669"/>
    <property type="project" value="TreeGrafter"/>
</dbReference>
<evidence type="ECO:0000313" key="1">
    <source>
        <dbReference type="EMBL" id="QEI07469.1"/>
    </source>
</evidence>
<dbReference type="InterPro" id="IPR003737">
    <property type="entry name" value="GlcNAc_PI_deacetylase-related"/>
</dbReference>
<accession>A0A5C0AYD1</accession>
<dbReference type="OrthoDB" id="9816564at2"/>
<dbReference type="SUPFAM" id="SSF102588">
    <property type="entry name" value="LmbE-like"/>
    <property type="match status" value="1"/>
</dbReference>
<name>A0A5C0AYD1_9BURK</name>
<protein>
    <submittedName>
        <fullName evidence="1">PIG-L family deacetylase</fullName>
    </submittedName>
</protein>